<sequence length="267" mass="31233">MKDQLHRHIVLDQTPKRIISLVPSQTELLVDLGLESSIVGITKFCVHPIHLKEEKVVVGGTKHVHFNKIKDLKPDIILCNKEENTKEMIQELEKIATVHISDIYTIEDTLELIELYGHLFLKKDAAIEIIKEISKKKFEFEDFIKDKPKRTAAYFIWKEPWMVAARHNFIDELLRLNGFENYYVQFSRYPEVVLDATLPENSELVLLSSEPFPFKGKHIQHIKPFFPNATILVVDGEMFSWYGSRLLKAFDYFKTLHQHQWSQNSLS</sequence>
<dbReference type="InterPro" id="IPR050902">
    <property type="entry name" value="ABC_Transporter_SBP"/>
</dbReference>
<dbReference type="RefSeq" id="WP_129016696.1">
    <property type="nucleotide sequence ID" value="NZ_SDDZ01000003.1"/>
</dbReference>
<dbReference type="Pfam" id="PF01497">
    <property type="entry name" value="Peripla_BP_2"/>
    <property type="match status" value="1"/>
</dbReference>
<proteinExistence type="predicted"/>
<dbReference type="PANTHER" id="PTHR30535">
    <property type="entry name" value="VITAMIN B12-BINDING PROTEIN"/>
    <property type="match status" value="1"/>
</dbReference>
<dbReference type="Proteomes" id="UP000289792">
    <property type="component" value="Unassembled WGS sequence"/>
</dbReference>
<keyword evidence="4" id="KW-1185">Reference proteome</keyword>
<dbReference type="GO" id="GO:0071281">
    <property type="term" value="P:cellular response to iron ion"/>
    <property type="evidence" value="ECO:0007669"/>
    <property type="project" value="TreeGrafter"/>
</dbReference>
<protein>
    <submittedName>
        <fullName evidence="3">Cobalamin-binding protein</fullName>
    </submittedName>
</protein>
<organism evidence="3 4">
    <name type="scientific">Gelidibacter gilvus</name>
    <dbReference type="NCBI Taxonomy" id="59602"/>
    <lineage>
        <taxon>Bacteria</taxon>
        <taxon>Pseudomonadati</taxon>
        <taxon>Bacteroidota</taxon>
        <taxon>Flavobacteriia</taxon>
        <taxon>Flavobacteriales</taxon>
        <taxon>Flavobacteriaceae</taxon>
        <taxon>Gelidibacter</taxon>
    </lineage>
</organism>
<dbReference type="InterPro" id="IPR054828">
    <property type="entry name" value="Vit_B12_bind_prot"/>
</dbReference>
<accession>A0A4Q0XGW2</accession>
<dbReference type="PANTHER" id="PTHR30535:SF34">
    <property type="entry name" value="MOLYBDATE-BINDING PROTEIN MOLA"/>
    <property type="match status" value="1"/>
</dbReference>
<gene>
    <name evidence="3" type="ORF">ESZ48_07410</name>
</gene>
<dbReference type="Gene3D" id="3.40.50.1980">
    <property type="entry name" value="Nitrogenase molybdenum iron protein domain"/>
    <property type="match status" value="2"/>
</dbReference>
<dbReference type="AlphaFoldDB" id="A0A4Q0XGW2"/>
<dbReference type="InterPro" id="IPR002491">
    <property type="entry name" value="ABC_transptr_periplasmic_BD"/>
</dbReference>
<feature type="domain" description="Fe/B12 periplasmic-binding" evidence="2">
    <location>
        <begin position="17"/>
        <end position="264"/>
    </location>
</feature>
<dbReference type="OrthoDB" id="9816357at2"/>
<evidence type="ECO:0000313" key="4">
    <source>
        <dbReference type="Proteomes" id="UP000289792"/>
    </source>
</evidence>
<evidence type="ECO:0000313" key="3">
    <source>
        <dbReference type="EMBL" id="RXJ50578.1"/>
    </source>
</evidence>
<comment type="caution">
    <text evidence="3">The sequence shown here is derived from an EMBL/GenBank/DDBJ whole genome shotgun (WGS) entry which is preliminary data.</text>
</comment>
<dbReference type="EMBL" id="SDDZ01000003">
    <property type="protein sequence ID" value="RXJ50578.1"/>
    <property type="molecule type" value="Genomic_DNA"/>
</dbReference>
<reference evidence="3 4" key="1">
    <citation type="submission" date="2019-01" db="EMBL/GenBank/DDBJ databases">
        <title>Genome sequence of the Antarctic species Gelidibacter gilvus ACAM 158(T).</title>
        <authorList>
            <person name="Bowman J.P."/>
        </authorList>
    </citation>
    <scope>NUCLEOTIDE SEQUENCE [LARGE SCALE GENOMIC DNA]</scope>
    <source>
        <strain evidence="3 4">IC158</strain>
    </source>
</reference>
<evidence type="ECO:0000259" key="2">
    <source>
        <dbReference type="PROSITE" id="PS50983"/>
    </source>
</evidence>
<keyword evidence="1" id="KW-0732">Signal</keyword>
<dbReference type="SUPFAM" id="SSF53807">
    <property type="entry name" value="Helical backbone' metal receptor"/>
    <property type="match status" value="1"/>
</dbReference>
<evidence type="ECO:0000256" key="1">
    <source>
        <dbReference type="ARBA" id="ARBA00022729"/>
    </source>
</evidence>
<dbReference type="PROSITE" id="PS50983">
    <property type="entry name" value="FE_B12_PBP"/>
    <property type="match status" value="1"/>
</dbReference>
<name>A0A4Q0XGW2_9FLAO</name>
<dbReference type="NCBIfam" id="NF038402">
    <property type="entry name" value="TroA_like"/>
    <property type="match status" value="1"/>
</dbReference>